<feature type="compositionally biased region" description="Basic and acidic residues" evidence="5">
    <location>
        <begin position="1917"/>
        <end position="1966"/>
    </location>
</feature>
<dbReference type="GO" id="GO:0000445">
    <property type="term" value="C:THO complex part of transcription export complex"/>
    <property type="evidence" value="ECO:0007669"/>
    <property type="project" value="TreeGrafter"/>
</dbReference>
<gene>
    <name evidence="9" type="ORF">K452DRAFT_226106</name>
</gene>
<evidence type="ECO:0000256" key="5">
    <source>
        <dbReference type="SAM" id="MobiDB-lite"/>
    </source>
</evidence>
<feature type="compositionally biased region" description="Low complexity" evidence="5">
    <location>
        <begin position="94"/>
        <end position="113"/>
    </location>
</feature>
<feature type="compositionally biased region" description="Basic and acidic residues" evidence="5">
    <location>
        <begin position="1823"/>
        <end position="1841"/>
    </location>
</feature>
<feature type="domain" description="THO complex subunitTHOC2 C-terminal" evidence="6">
    <location>
        <begin position="1268"/>
        <end position="1574"/>
    </location>
</feature>
<proteinExistence type="inferred from homology"/>
<evidence type="ECO:0000259" key="7">
    <source>
        <dbReference type="Pfam" id="PF11732"/>
    </source>
</evidence>
<feature type="compositionally biased region" description="Basic and acidic residues" evidence="5">
    <location>
        <begin position="1745"/>
        <end position="1799"/>
    </location>
</feature>
<feature type="compositionally biased region" description="Basic and acidic residues" evidence="5">
    <location>
        <begin position="1806"/>
        <end position="1816"/>
    </location>
</feature>
<feature type="compositionally biased region" description="Polar residues" evidence="5">
    <location>
        <begin position="33"/>
        <end position="42"/>
    </location>
</feature>
<feature type="compositionally biased region" description="Polar residues" evidence="5">
    <location>
        <begin position="1716"/>
        <end position="1732"/>
    </location>
</feature>
<evidence type="ECO:0000259" key="6">
    <source>
        <dbReference type="Pfam" id="PF11262"/>
    </source>
</evidence>
<feature type="compositionally biased region" description="Basic and acidic residues" evidence="5">
    <location>
        <begin position="2103"/>
        <end position="2112"/>
    </location>
</feature>
<dbReference type="GO" id="GO:0006397">
    <property type="term" value="P:mRNA processing"/>
    <property type="evidence" value="ECO:0007669"/>
    <property type="project" value="InterPro"/>
</dbReference>
<organism evidence="9 10">
    <name type="scientific">Aplosporella prunicola CBS 121167</name>
    <dbReference type="NCBI Taxonomy" id="1176127"/>
    <lineage>
        <taxon>Eukaryota</taxon>
        <taxon>Fungi</taxon>
        <taxon>Dikarya</taxon>
        <taxon>Ascomycota</taxon>
        <taxon>Pezizomycotina</taxon>
        <taxon>Dothideomycetes</taxon>
        <taxon>Dothideomycetes incertae sedis</taxon>
        <taxon>Botryosphaeriales</taxon>
        <taxon>Aplosporellaceae</taxon>
        <taxon>Aplosporella</taxon>
    </lineage>
</organism>
<dbReference type="InterPro" id="IPR021726">
    <property type="entry name" value="THO_THOC2_N"/>
</dbReference>
<feature type="region of interest" description="Disordered" evidence="5">
    <location>
        <begin position="1"/>
        <end position="134"/>
    </location>
</feature>
<feature type="compositionally biased region" description="Low complexity" evidence="5">
    <location>
        <begin position="2220"/>
        <end position="2250"/>
    </location>
</feature>
<dbReference type="OrthoDB" id="29024at2759"/>
<evidence type="ECO:0000256" key="3">
    <source>
        <dbReference type="ARBA" id="ARBA00019596"/>
    </source>
</evidence>
<feature type="compositionally biased region" description="Polar residues" evidence="5">
    <location>
        <begin position="1631"/>
        <end position="1643"/>
    </location>
</feature>
<evidence type="ECO:0000313" key="9">
    <source>
        <dbReference type="EMBL" id="KAF2142994.1"/>
    </source>
</evidence>
<feature type="compositionally biased region" description="Polar residues" evidence="5">
    <location>
        <begin position="2083"/>
        <end position="2092"/>
    </location>
</feature>
<dbReference type="GeneID" id="54294301"/>
<feature type="compositionally biased region" description="Low complexity" evidence="5">
    <location>
        <begin position="2058"/>
        <end position="2067"/>
    </location>
</feature>
<evidence type="ECO:0000256" key="1">
    <source>
        <dbReference type="ARBA" id="ARBA00004123"/>
    </source>
</evidence>
<dbReference type="Pfam" id="PF16134">
    <property type="entry name" value="THOC2_N"/>
    <property type="match status" value="1"/>
</dbReference>
<comment type="similarity">
    <text evidence="2">Belongs to the THOC2 family.</text>
</comment>
<feature type="domain" description="THO complex subunitTHOC2 N-terminal" evidence="7">
    <location>
        <begin position="881"/>
        <end position="956"/>
    </location>
</feature>
<feature type="compositionally biased region" description="Basic and acidic residues" evidence="5">
    <location>
        <begin position="599"/>
        <end position="618"/>
    </location>
</feature>
<feature type="compositionally biased region" description="Low complexity" evidence="5">
    <location>
        <begin position="64"/>
        <end position="80"/>
    </location>
</feature>
<dbReference type="InterPro" id="IPR032302">
    <property type="entry name" value="THOC2_N"/>
</dbReference>
<feature type="region of interest" description="Disordered" evidence="5">
    <location>
        <begin position="1587"/>
        <end position="2513"/>
    </location>
</feature>
<evidence type="ECO:0000256" key="2">
    <source>
        <dbReference type="ARBA" id="ARBA00007857"/>
    </source>
</evidence>
<evidence type="ECO:0000259" key="8">
    <source>
        <dbReference type="Pfam" id="PF16134"/>
    </source>
</evidence>
<dbReference type="EMBL" id="ML995483">
    <property type="protein sequence ID" value="KAF2142994.1"/>
    <property type="molecule type" value="Genomic_DNA"/>
</dbReference>
<dbReference type="PANTHER" id="PTHR21597:SF0">
    <property type="entry name" value="THO COMPLEX SUBUNIT 2"/>
    <property type="match status" value="1"/>
</dbReference>
<accession>A0A6A6BIB1</accession>
<feature type="compositionally biased region" description="Basic and acidic residues" evidence="5">
    <location>
        <begin position="1157"/>
        <end position="1175"/>
    </location>
</feature>
<feature type="compositionally biased region" description="Low complexity" evidence="5">
    <location>
        <begin position="1679"/>
        <end position="1692"/>
    </location>
</feature>
<feature type="compositionally biased region" description="Polar residues" evidence="5">
    <location>
        <begin position="2118"/>
        <end position="2141"/>
    </location>
</feature>
<protein>
    <recommendedName>
        <fullName evidence="3">THO complex subunit 2</fullName>
    </recommendedName>
</protein>
<feature type="compositionally biased region" description="Low complexity" evidence="5">
    <location>
        <begin position="1222"/>
        <end position="1233"/>
    </location>
</feature>
<dbReference type="Proteomes" id="UP000799438">
    <property type="component" value="Unassembled WGS sequence"/>
</dbReference>
<reference evidence="9" key="1">
    <citation type="journal article" date="2020" name="Stud. Mycol.">
        <title>101 Dothideomycetes genomes: a test case for predicting lifestyles and emergence of pathogens.</title>
        <authorList>
            <person name="Haridas S."/>
            <person name="Albert R."/>
            <person name="Binder M."/>
            <person name="Bloem J."/>
            <person name="Labutti K."/>
            <person name="Salamov A."/>
            <person name="Andreopoulos B."/>
            <person name="Baker S."/>
            <person name="Barry K."/>
            <person name="Bills G."/>
            <person name="Bluhm B."/>
            <person name="Cannon C."/>
            <person name="Castanera R."/>
            <person name="Culley D."/>
            <person name="Daum C."/>
            <person name="Ezra D."/>
            <person name="Gonzalez J."/>
            <person name="Henrissat B."/>
            <person name="Kuo A."/>
            <person name="Liang C."/>
            <person name="Lipzen A."/>
            <person name="Lutzoni F."/>
            <person name="Magnuson J."/>
            <person name="Mondo S."/>
            <person name="Nolan M."/>
            <person name="Ohm R."/>
            <person name="Pangilinan J."/>
            <person name="Park H.-J."/>
            <person name="Ramirez L."/>
            <person name="Alfaro M."/>
            <person name="Sun H."/>
            <person name="Tritt A."/>
            <person name="Yoshinaga Y."/>
            <person name="Zwiers L.-H."/>
            <person name="Turgeon B."/>
            <person name="Goodwin S."/>
            <person name="Spatafora J."/>
            <person name="Crous P."/>
            <person name="Grigoriev I."/>
        </authorList>
    </citation>
    <scope>NUCLEOTIDE SEQUENCE</scope>
    <source>
        <strain evidence="9">CBS 121167</strain>
    </source>
</reference>
<keyword evidence="10" id="KW-1185">Reference proteome</keyword>
<dbReference type="GO" id="GO:0003729">
    <property type="term" value="F:mRNA binding"/>
    <property type="evidence" value="ECO:0007669"/>
    <property type="project" value="TreeGrafter"/>
</dbReference>
<dbReference type="Pfam" id="PF11262">
    <property type="entry name" value="Tho2"/>
    <property type="match status" value="1"/>
</dbReference>
<dbReference type="InterPro" id="IPR040007">
    <property type="entry name" value="Tho2"/>
</dbReference>
<feature type="region of interest" description="Disordered" evidence="5">
    <location>
        <begin position="1302"/>
        <end position="1323"/>
    </location>
</feature>
<name>A0A6A6BIB1_9PEZI</name>
<feature type="compositionally biased region" description="Basic and acidic residues" evidence="5">
    <location>
        <begin position="2258"/>
        <end position="2361"/>
    </location>
</feature>
<dbReference type="PANTHER" id="PTHR21597">
    <property type="entry name" value="THO2 PROTEIN"/>
    <property type="match status" value="1"/>
</dbReference>
<feature type="compositionally biased region" description="Gly residues" evidence="5">
    <location>
        <begin position="2068"/>
        <end position="2082"/>
    </location>
</feature>
<dbReference type="InterPro" id="IPR021418">
    <property type="entry name" value="THO_THOC2_C"/>
</dbReference>
<feature type="compositionally biased region" description="Basic residues" evidence="5">
    <location>
        <begin position="1"/>
        <end position="10"/>
    </location>
</feature>
<feature type="compositionally biased region" description="Basic and acidic residues" evidence="5">
    <location>
        <begin position="1302"/>
        <end position="1312"/>
    </location>
</feature>
<feature type="region of interest" description="Disordered" evidence="5">
    <location>
        <begin position="1157"/>
        <end position="1244"/>
    </location>
</feature>
<sequence>MVPPVKRKRNDRPYQQDPNDNSRPSPHRPHNLNLAQQTQYNNGAGRGRGGRRDSRGGGRSGQMASPASAHSPSASRASPNIPKPADPPSPSPSPAATRPPSAQNAPAPAPAQSERPHAQHAPAPPAPKPSRPFHYQYVTDENKAAWRTTGRKAVVEFATKAQEAGDIMALSIVFQELLRAGLDSRIEVSDAGQVVKEVLAAAGDGASESASLFLDNVSILSEADGANPALRTVMIAAEIPAAQIREELEVPLLTNLGFVRSTFFKMGTRHATNQLYRQSNYNLLREETEGYSKLMTEYFTTTNSGPPTGELAEDTFQRVKALIGAFDLDVGRVLDVTLDVFANLLVKHYRFFIKFLRVSSWWPEEKGFEGLEWESLGLDSLPPWALPDSPAWMSSEEDKERLTVAREARDRKFWDRVREVGYEAFFELGGRRIIKGDVKLPDAESQEAITDAAKAKKAAERTEQEFNREWMATTKTLPPPGNRVAAQLLGFKLRFYASSARDVNDTLPENLIALAALLIKIGFISLRDLYPHLYPLDENMGEVKEKLEKERIEREKKNRPGGGALNALAAAGALADDTVPMSAPSRLREAEASRSSSAKPEEKGTTPKAEEGEKEKLPEPADQKIALLKSLLTIGAIPESLYILGKFPWLMDLQPDLPTYLHRILKQCLSKVYDRLQPLADRESIRVAKKIVSDQPGAVKREVNLVEAPPRRLLRWAQLDKSDAGENNTDYKFYWEDWDDNVPVCQTVDDVFLMCSTLLNHSGVKIGQDPTLLIKLARIGKWSWTDDESEENHARWIDLCKRLLVPALSLTKANPGVVNEVYDLLKLFPTATRYIIYAEWYTGQISRLPDIKSAFDQARAETKDVLKRISKTNTKQMARALAKVAFSSPGIVFSVALNQIESYENLVEVVVECARYFTYLGYDVLTWTLMSSLGGRGRGMTQADGMLTSPWLRALSLFAGRVFKRYTFLNATPILQYVAHQLRTGNSTALEVLEQIVTSMAGIRSDMNFNEWQTLAMAGGEHLRTRMLEQIQDKRHESKTSSKRLMKALSEGNLTAQLLIAIAQERRLYPHSEDAQNAPLKVLGTNLDKLHEVFFQYLDVLRTNLSVKDFDAAVPDVASLMSEFGLEPQIAFAVVRPSISHAVAEVDAAVKEAAAKEAAAKTAEQDKPKEDKPTASDDVEMADASANGASEANGPVVESTEAESSENKDTPGREEDDTTKEPGAGADATPGGDSTPSPASTAPWDWHPVIKELMEKIRPTLPSDFEANMSLPFYTTFWQLALQDLHVPSQCYIEESKRLTDKGKAMMHDRSDVSAQGKAKKDAKQKELNDLSEALTKEYQHQIAANTVVRNRLRDEKNHWFAQHPLAGTAALHDTLVQECFLPRILTSPLDAHYAYKMLLWLHSQGTPGFRTMYLIDRIMKEKQLTSLIFMCTAREAENLGRFLNELLKELRRWHAESSVYEKLAYGTKKDLPGFARKFKPDSDYTPETFLTYEDFRRLLYKWHAQLNGALKACFTGGEYMHIRNAINILKFVHQNFPVVNWMGKAQLECVQNLSKTETREDLKLAGTSLIGDLKKRESQWLLPQAFRLADPNATQPKPGSRAATEGPNGTPTPVSSQAKQLNASAPEFQPSGTATVNISTTGGMDAEDGEIDDSDTHRNRLTVSVAAGEEDQTRSGDATKSSSASETKASTPIPGAPTSLPSRGGPDSKPPTPAPQNTFHRPEPNRNQSMGSRAPHALPNRPEPLGRGRMSDRTMDRPPRHDNRGPPEYGRLDRPGDIPRDDFNDRRDQPPNRRDRGRSPAGAERPSRDIDRRETQWQGGREAWEHPDERGRPLPRDTRQGGRPPQWEGPRGQPTFDPLVDRGRGRPFDSPNQIPTGEGRYQNSMPPPTTGPYQHAERSSRPPLAVNPERAALIEGDMRRPNSENFRTERDNRRDRGSRPHSPRREERPSDFPPRGDYRDERGPPERPPLNYPPSGSGRDRRDDPNSIPPTGPRSDRPGRNDYASGPSGGRGRELFEPGPLRAPPTDPNHGRLNQDFLPSRPQDPGYGRLNGPGDVPSGPRGRGASRQGGRGFLSGPGDSGQRGSVPQSPLSDRGAPTGPNAERREYREPQSFDYGPQSSANDQGPDTSTVHPSRLSHISGSRDMPAPSTAASSFPPPSGPRGSRQSGGGATAPSPGRNPPTGPASSDRRQEPDKRFAGIQNMLQQGGSPSPYERSGERGASIRGRAARGGPSSTASPAASAPGTPIPSHFDASSRGGDRPDLMADEQRGSRRERRGDGERRRHRSSSRDRDNREGGSGRERPPRTDEGREPREPREAREPREPRESRDKRSGPGDREGREPRESGRRSNRDDREREPHGHGSNSGGHHREGGRRGGNGPRDPMAGGDDFSMPMPPPHGQNQPGGGGGSSSRRGGNSNMMDEYGGGGGGAQGQMNGEQHGGGGMMMRGSGGRDRREGGGGSGREPREPREQRESRDGRKRGRTGDVDGGQHGENKRPRRGGGERSGREHQGT</sequence>
<feature type="domain" description="THO complex subunit 2 N-terminal" evidence="8">
    <location>
        <begin position="138"/>
        <end position="879"/>
    </location>
</feature>
<feature type="compositionally biased region" description="Polar residues" evidence="5">
    <location>
        <begin position="1608"/>
        <end position="1624"/>
    </location>
</feature>
<feature type="compositionally biased region" description="Gly residues" evidence="5">
    <location>
        <begin position="2439"/>
        <end position="2450"/>
    </location>
</feature>
<dbReference type="GO" id="GO:0006406">
    <property type="term" value="P:mRNA export from nucleus"/>
    <property type="evidence" value="ECO:0007669"/>
    <property type="project" value="InterPro"/>
</dbReference>
<dbReference type="RefSeq" id="XP_033398706.1">
    <property type="nucleotide sequence ID" value="XM_033536805.1"/>
</dbReference>
<feature type="compositionally biased region" description="Low complexity" evidence="5">
    <location>
        <begin position="2411"/>
        <end position="2421"/>
    </location>
</feature>
<feature type="compositionally biased region" description="Basic and acidic residues" evidence="5">
    <location>
        <begin position="2451"/>
        <end position="2513"/>
    </location>
</feature>
<feature type="region of interest" description="Disordered" evidence="5">
    <location>
        <begin position="583"/>
        <end position="618"/>
    </location>
</feature>
<dbReference type="Pfam" id="PF11732">
    <property type="entry name" value="Thoc2"/>
    <property type="match status" value="1"/>
</dbReference>
<comment type="subcellular location">
    <subcellularLocation>
        <location evidence="1">Nucleus</location>
    </subcellularLocation>
</comment>
<keyword evidence="4" id="KW-0539">Nucleus</keyword>
<feature type="compositionally biased region" description="Pro residues" evidence="5">
    <location>
        <begin position="81"/>
        <end position="93"/>
    </location>
</feature>
<evidence type="ECO:0000313" key="10">
    <source>
        <dbReference type="Proteomes" id="UP000799438"/>
    </source>
</evidence>
<feature type="compositionally biased region" description="Basic and acidic residues" evidence="5">
    <location>
        <begin position="2188"/>
        <end position="2198"/>
    </location>
</feature>
<evidence type="ECO:0000256" key="4">
    <source>
        <dbReference type="ARBA" id="ARBA00023242"/>
    </source>
</evidence>